<dbReference type="EMBL" id="CM042888">
    <property type="protein sequence ID" value="KAI4325594.1"/>
    <property type="molecule type" value="Genomic_DNA"/>
</dbReference>
<comment type="caution">
    <text evidence="1">The sequence shown here is derived from an EMBL/GenBank/DDBJ whole genome shotgun (WGS) entry which is preliminary data.</text>
</comment>
<reference evidence="2" key="1">
    <citation type="journal article" date="2023" name="Front. Plant Sci.">
        <title>Chromosomal-level genome assembly of Melastoma candidum provides insights into trichome evolution.</title>
        <authorList>
            <person name="Zhong Y."/>
            <person name="Wu W."/>
            <person name="Sun C."/>
            <person name="Zou P."/>
            <person name="Liu Y."/>
            <person name="Dai S."/>
            <person name="Zhou R."/>
        </authorList>
    </citation>
    <scope>NUCLEOTIDE SEQUENCE [LARGE SCALE GENOMIC DNA]</scope>
</reference>
<organism evidence="1 2">
    <name type="scientific">Melastoma candidum</name>
    <dbReference type="NCBI Taxonomy" id="119954"/>
    <lineage>
        <taxon>Eukaryota</taxon>
        <taxon>Viridiplantae</taxon>
        <taxon>Streptophyta</taxon>
        <taxon>Embryophyta</taxon>
        <taxon>Tracheophyta</taxon>
        <taxon>Spermatophyta</taxon>
        <taxon>Magnoliopsida</taxon>
        <taxon>eudicotyledons</taxon>
        <taxon>Gunneridae</taxon>
        <taxon>Pentapetalae</taxon>
        <taxon>rosids</taxon>
        <taxon>malvids</taxon>
        <taxon>Myrtales</taxon>
        <taxon>Melastomataceae</taxon>
        <taxon>Melastomatoideae</taxon>
        <taxon>Melastomateae</taxon>
        <taxon>Melastoma</taxon>
    </lineage>
</organism>
<accession>A0ACB9MQ86</accession>
<name>A0ACB9MQ86_9MYRT</name>
<sequence>MLHDGAAEDGKMNFEDNQFHQFEHGISAALDLVYETQIELVAGFVHSNGWIGEILPAFGMVWSRASSEGFAKQGSAIRTDDTITKAQLKQTMKESVEDRCLGLTPSATKDEIKEAFCYLAVKYHPDKHSLSSQSVSDDATLRFKPVSEAYDVLMDDRKHAEYNIRHSRGCTGGRNYYVNSGYHKGGGRSEYPPRGFAYRFEIVMWYMTTRAFLLNATFASSGISADGLAYALFRVLSSALLGAAVVIDRGWDTLWKTQNSGVHS</sequence>
<gene>
    <name evidence="1" type="ORF">MLD38_030976</name>
</gene>
<evidence type="ECO:0000313" key="2">
    <source>
        <dbReference type="Proteomes" id="UP001057402"/>
    </source>
</evidence>
<dbReference type="Proteomes" id="UP001057402">
    <property type="component" value="Chromosome 9"/>
</dbReference>
<proteinExistence type="predicted"/>
<protein>
    <submittedName>
        <fullName evidence="1">Uncharacterized protein</fullName>
    </submittedName>
</protein>
<evidence type="ECO:0000313" key="1">
    <source>
        <dbReference type="EMBL" id="KAI4325594.1"/>
    </source>
</evidence>
<keyword evidence="2" id="KW-1185">Reference proteome</keyword>